<evidence type="ECO:0000256" key="4">
    <source>
        <dbReference type="ARBA" id="ARBA00022833"/>
    </source>
</evidence>
<keyword evidence="2" id="KW-0479">Metal-binding</keyword>
<accession>A0AA41BWT3</accession>
<dbReference type="SUPFAM" id="SSF51556">
    <property type="entry name" value="Metallo-dependent hydrolases"/>
    <property type="match status" value="1"/>
</dbReference>
<gene>
    <name evidence="6" type="ORF">ITX54_11245</name>
</gene>
<proteinExistence type="predicted"/>
<evidence type="ECO:0000313" key="6">
    <source>
        <dbReference type="EMBL" id="MBF6637229.1"/>
    </source>
</evidence>
<evidence type="ECO:0000259" key="5">
    <source>
        <dbReference type="Pfam" id="PF01979"/>
    </source>
</evidence>
<dbReference type="GO" id="GO:0005829">
    <property type="term" value="C:cytosol"/>
    <property type="evidence" value="ECO:0007669"/>
    <property type="project" value="TreeGrafter"/>
</dbReference>
<feature type="domain" description="Amidohydrolase-related" evidence="5">
    <location>
        <begin position="118"/>
        <end position="438"/>
    </location>
</feature>
<dbReference type="InterPro" id="IPR051607">
    <property type="entry name" value="Metallo-dep_hydrolases"/>
</dbReference>
<dbReference type="InterPro" id="IPR006680">
    <property type="entry name" value="Amidohydro-rel"/>
</dbReference>
<dbReference type="SUPFAM" id="SSF51338">
    <property type="entry name" value="Composite domain of metallo-dependent hydrolases"/>
    <property type="match status" value="1"/>
</dbReference>
<dbReference type="InterPro" id="IPR032466">
    <property type="entry name" value="Metal_Hydrolase"/>
</dbReference>
<evidence type="ECO:0000256" key="3">
    <source>
        <dbReference type="ARBA" id="ARBA00022801"/>
    </source>
</evidence>
<dbReference type="AlphaFoldDB" id="A0AA41BWT3"/>
<evidence type="ECO:0000256" key="2">
    <source>
        <dbReference type="ARBA" id="ARBA00022723"/>
    </source>
</evidence>
<evidence type="ECO:0000313" key="7">
    <source>
        <dbReference type="Proteomes" id="UP000705283"/>
    </source>
</evidence>
<comment type="cofactor">
    <cofactor evidence="1">
        <name>Zn(2+)</name>
        <dbReference type="ChEBI" id="CHEBI:29105"/>
    </cofactor>
</comment>
<protein>
    <submittedName>
        <fullName evidence="6">Amidohydrolase family protein</fullName>
    </submittedName>
</protein>
<dbReference type="Gene3D" id="3.20.20.140">
    <property type="entry name" value="Metal-dependent hydrolases"/>
    <property type="match status" value="1"/>
</dbReference>
<evidence type="ECO:0000256" key="1">
    <source>
        <dbReference type="ARBA" id="ARBA00001947"/>
    </source>
</evidence>
<dbReference type="GO" id="GO:0046872">
    <property type="term" value="F:metal ion binding"/>
    <property type="evidence" value="ECO:0007669"/>
    <property type="project" value="UniProtKB-KW"/>
</dbReference>
<dbReference type="GO" id="GO:0019239">
    <property type="term" value="F:deaminase activity"/>
    <property type="evidence" value="ECO:0007669"/>
    <property type="project" value="TreeGrafter"/>
</dbReference>
<dbReference type="Proteomes" id="UP000705283">
    <property type="component" value="Unassembled WGS sequence"/>
</dbReference>
<dbReference type="EMBL" id="JADMKS010000004">
    <property type="protein sequence ID" value="MBF6637229.1"/>
    <property type="molecule type" value="Genomic_DNA"/>
</dbReference>
<reference evidence="6" key="1">
    <citation type="submission" date="2020-11" db="EMBL/GenBank/DDBJ databases">
        <authorList>
            <person name="Lee S.D."/>
        </authorList>
    </citation>
    <scope>NUCLEOTIDE SEQUENCE</scope>
    <source>
        <strain evidence="6">SAP-2</strain>
    </source>
</reference>
<keyword evidence="3" id="KW-0378">Hydrolase</keyword>
<dbReference type="Gene3D" id="2.30.40.10">
    <property type="entry name" value="Urease, subunit C, domain 1"/>
    <property type="match status" value="1"/>
</dbReference>
<reference evidence="6" key="2">
    <citation type="submission" date="2022-09" db="EMBL/GenBank/DDBJ databases">
        <title>Rouxiella aceris sp. nov., isolated from tree sap and emended description of the genus Rhouxiella.</title>
        <authorList>
            <person name="Kim I.S."/>
        </authorList>
    </citation>
    <scope>NUCLEOTIDE SEQUENCE</scope>
    <source>
        <strain evidence="6">SAP-2</strain>
    </source>
</reference>
<organism evidence="6 7">
    <name type="scientific">Rouxiella silvae</name>
    <dbReference type="NCBI Taxonomy" id="1646373"/>
    <lineage>
        <taxon>Bacteria</taxon>
        <taxon>Pseudomonadati</taxon>
        <taxon>Pseudomonadota</taxon>
        <taxon>Gammaproteobacteria</taxon>
        <taxon>Enterobacterales</taxon>
        <taxon>Yersiniaceae</taxon>
        <taxon>Rouxiella</taxon>
    </lineage>
</organism>
<dbReference type="InterPro" id="IPR011059">
    <property type="entry name" value="Metal-dep_hydrolase_composite"/>
</dbReference>
<dbReference type="RefSeq" id="WP_194978030.1">
    <property type="nucleotide sequence ID" value="NZ_JADMKS010000004.1"/>
</dbReference>
<dbReference type="NCBIfam" id="NF004801">
    <property type="entry name" value="PRK06151.1"/>
    <property type="match status" value="1"/>
</dbReference>
<sequence length="493" mass="54724">MAAQKIIRLSATWVVGYKDNDHRLYSPGEVVYQGERVLFVGERYTGAVDEEINAGNALVGPGFIDLDALGDLDTTVLGFDNQPGWQKGRVVAADWQRRDLYSREELNFNKLYAYTHLLLNGVTSAVPITSILYRQWAEDIDEYRHAADVAESLGLRAWLGPAFMAGHNVVEADGQIGMRFDEARGLAGLEDAERFIEEIRMRDSPILRGFLAPDRIEGCTPALLAALSEAVQRQECSVRLHCCQSELEVNEVDRRFQGRSSLQVLADAGLLHNKMLLPHGQFLGGKSPTQASITRDIRLLADSDANLVLCPLVSGRHAKYLEQYLPLREAGVNMGLGTDTFPPDMLTNMHLGTVLSRVVTQNVQAASAADYYRMATLGGAKALGREDIGRLCPGAQADITIISLDEPAMGQIFDPITAVVINGNGRDVRGVIIAGEKVVWDRQLVKHRVDLDQLHYQAQRQFEKLMRTYPERSFQHPPCSRLFTPSFPLNPRT</sequence>
<dbReference type="PANTHER" id="PTHR11271">
    <property type="entry name" value="GUANINE DEAMINASE"/>
    <property type="match status" value="1"/>
</dbReference>
<comment type="caution">
    <text evidence="6">The sequence shown here is derived from an EMBL/GenBank/DDBJ whole genome shotgun (WGS) entry which is preliminary data.</text>
</comment>
<dbReference type="Pfam" id="PF01979">
    <property type="entry name" value="Amidohydro_1"/>
    <property type="match status" value="1"/>
</dbReference>
<name>A0AA41BWT3_9GAMM</name>
<keyword evidence="4" id="KW-0862">Zinc</keyword>